<organism evidence="1 2">
    <name type="scientific">Anopheles arabiensis</name>
    <name type="common">Mosquito</name>
    <dbReference type="NCBI Taxonomy" id="7173"/>
    <lineage>
        <taxon>Eukaryota</taxon>
        <taxon>Metazoa</taxon>
        <taxon>Ecdysozoa</taxon>
        <taxon>Arthropoda</taxon>
        <taxon>Hexapoda</taxon>
        <taxon>Insecta</taxon>
        <taxon>Pterygota</taxon>
        <taxon>Neoptera</taxon>
        <taxon>Endopterygota</taxon>
        <taxon>Diptera</taxon>
        <taxon>Nematocera</taxon>
        <taxon>Culicoidea</taxon>
        <taxon>Culicidae</taxon>
        <taxon>Anophelinae</taxon>
        <taxon>Anopheles</taxon>
    </lineage>
</organism>
<evidence type="ECO:0000313" key="1">
    <source>
        <dbReference type="EnsemblMetazoa" id="AARA014353-PA"/>
    </source>
</evidence>
<protein>
    <submittedName>
        <fullName evidence="1">Uncharacterized protein</fullName>
    </submittedName>
</protein>
<dbReference type="AlphaFoldDB" id="A0A182IFU6"/>
<proteinExistence type="predicted"/>
<dbReference type="EMBL" id="APCN01001698">
    <property type="status" value="NOT_ANNOTATED_CDS"/>
    <property type="molecule type" value="Genomic_DNA"/>
</dbReference>
<keyword evidence="2" id="KW-1185">Reference proteome</keyword>
<accession>A0A182IFU6</accession>
<evidence type="ECO:0000313" key="2">
    <source>
        <dbReference type="Proteomes" id="UP000075840"/>
    </source>
</evidence>
<dbReference type="EnsemblMetazoa" id="AARA014353-RA">
    <property type="protein sequence ID" value="AARA014353-PA"/>
    <property type="gene ID" value="AARA014353"/>
</dbReference>
<sequence length="57" mass="6568">MFNFFLMFCVIFGAFCRTFSSCLCAVPFGLVLSDRCALNCSITKHTHHRNEICRNLM</sequence>
<reference evidence="1" key="1">
    <citation type="submission" date="2022-08" db="UniProtKB">
        <authorList>
            <consortium name="EnsemblMetazoa"/>
        </authorList>
    </citation>
    <scope>IDENTIFICATION</scope>
    <source>
        <strain evidence="1">Dongola</strain>
    </source>
</reference>
<dbReference type="VEuPathDB" id="VectorBase:AARA014353"/>
<dbReference type="Proteomes" id="UP000075840">
    <property type="component" value="Unassembled WGS sequence"/>
</dbReference>
<name>A0A182IFU6_ANOAR</name>